<organism evidence="2">
    <name type="scientific">marine sediment metagenome</name>
    <dbReference type="NCBI Taxonomy" id="412755"/>
    <lineage>
        <taxon>unclassified sequences</taxon>
        <taxon>metagenomes</taxon>
        <taxon>ecological metagenomes</taxon>
    </lineage>
</organism>
<reference evidence="2" key="1">
    <citation type="journal article" date="2014" name="Front. Microbiol.">
        <title>High frequency of phylogenetically diverse reductive dehalogenase-homologous genes in deep subseafloor sedimentary metagenomes.</title>
        <authorList>
            <person name="Kawai M."/>
            <person name="Futagami T."/>
            <person name="Toyoda A."/>
            <person name="Takaki Y."/>
            <person name="Nishi S."/>
            <person name="Hori S."/>
            <person name="Arai W."/>
            <person name="Tsubouchi T."/>
            <person name="Morono Y."/>
            <person name="Uchiyama I."/>
            <person name="Ito T."/>
            <person name="Fujiyama A."/>
            <person name="Inagaki F."/>
            <person name="Takami H."/>
        </authorList>
    </citation>
    <scope>NUCLEOTIDE SEQUENCE</scope>
    <source>
        <strain evidence="2">Expedition CK06-06</strain>
    </source>
</reference>
<sequence>PILTNKGGSPSLNHWEDTRKALQEGGVKYVGAEYEDGAGEAILQVPNDFICPMCGLEEGKTLNYLIDNKLIVNVSLEASCELVGPGNTCIGMEFDPPTLLTSTTLPGIPLARIFPLEKVMSEALAHKSRGGKRLKVEITGLKEQDILPDANDQCPEGMVLNSATGLCEQGTDCPEGQHWDAAVGGCVADEKGPPEATAVPVGTQAAPDTSGDPSIAEAMTEDEIKQKIIDIQRQIDDSYGYVEPSSTDYAAMEPLYAELQAYKD</sequence>
<feature type="non-terminal residue" evidence="2">
    <location>
        <position position="1"/>
    </location>
</feature>
<name>X0VHI4_9ZZZZ</name>
<dbReference type="AlphaFoldDB" id="X0VHI4"/>
<evidence type="ECO:0000313" key="2">
    <source>
        <dbReference type="EMBL" id="GAF99970.1"/>
    </source>
</evidence>
<evidence type="ECO:0000256" key="1">
    <source>
        <dbReference type="SAM" id="MobiDB-lite"/>
    </source>
</evidence>
<dbReference type="EMBL" id="BARS01028936">
    <property type="protein sequence ID" value="GAF99970.1"/>
    <property type="molecule type" value="Genomic_DNA"/>
</dbReference>
<feature type="region of interest" description="Disordered" evidence="1">
    <location>
        <begin position="193"/>
        <end position="213"/>
    </location>
</feature>
<feature type="non-terminal residue" evidence="2">
    <location>
        <position position="264"/>
    </location>
</feature>
<proteinExistence type="predicted"/>
<accession>X0VHI4</accession>
<protein>
    <submittedName>
        <fullName evidence="2">Uncharacterized protein</fullName>
    </submittedName>
</protein>
<comment type="caution">
    <text evidence="2">The sequence shown here is derived from an EMBL/GenBank/DDBJ whole genome shotgun (WGS) entry which is preliminary data.</text>
</comment>
<gene>
    <name evidence="2" type="ORF">S01H1_45298</name>
</gene>